<protein>
    <submittedName>
        <fullName evidence="9">Precorrin-4/cobalt-precorrin-4 C11-methyltransferase</fullName>
    </submittedName>
</protein>
<evidence type="ECO:0000256" key="2">
    <source>
        <dbReference type="ARBA" id="ARBA00005879"/>
    </source>
</evidence>
<dbReference type="InterPro" id="IPR000878">
    <property type="entry name" value="4pyrrol_Mease"/>
</dbReference>
<gene>
    <name evidence="9" type="ORF">CLV43_104419</name>
</gene>
<feature type="compositionally biased region" description="Polar residues" evidence="7">
    <location>
        <begin position="352"/>
        <end position="362"/>
    </location>
</feature>
<dbReference type="InterPro" id="IPR003043">
    <property type="entry name" value="Uropor_MeTrfase_CS"/>
</dbReference>
<evidence type="ECO:0000313" key="9">
    <source>
        <dbReference type="EMBL" id="PRY42584.1"/>
    </source>
</evidence>
<evidence type="ECO:0000256" key="6">
    <source>
        <dbReference type="ARBA" id="ARBA00022691"/>
    </source>
</evidence>
<reference evidence="9 10" key="1">
    <citation type="submission" date="2018-03" db="EMBL/GenBank/DDBJ databases">
        <title>Genomic Encyclopedia of Archaeal and Bacterial Type Strains, Phase II (KMG-II): from individual species to whole genera.</title>
        <authorList>
            <person name="Goeker M."/>
        </authorList>
    </citation>
    <scope>NUCLEOTIDE SEQUENCE [LARGE SCALE GENOMIC DNA]</scope>
    <source>
        <strain evidence="9 10">DSM 44720</strain>
    </source>
</reference>
<dbReference type="PANTHER" id="PTHR45790:SF4">
    <property type="entry name" value="COBALT-PRECORRIN-4 C(11)-METHYLTRANSFERASE"/>
    <property type="match status" value="1"/>
</dbReference>
<dbReference type="GO" id="GO:0032259">
    <property type="term" value="P:methylation"/>
    <property type="evidence" value="ECO:0007669"/>
    <property type="project" value="UniProtKB-KW"/>
</dbReference>
<proteinExistence type="inferred from homology"/>
<dbReference type="GO" id="GO:0009236">
    <property type="term" value="P:cobalamin biosynthetic process"/>
    <property type="evidence" value="ECO:0007669"/>
    <property type="project" value="UniProtKB-UniPathway"/>
</dbReference>
<dbReference type="CDD" id="cd11641">
    <property type="entry name" value="Precorrin-4_C11-MT"/>
    <property type="match status" value="1"/>
</dbReference>
<dbReference type="EMBL" id="PVTF01000004">
    <property type="protein sequence ID" value="PRY42584.1"/>
    <property type="molecule type" value="Genomic_DNA"/>
</dbReference>
<comment type="caution">
    <text evidence="9">The sequence shown here is derived from an EMBL/GenBank/DDBJ whole genome shotgun (WGS) entry which is preliminary data.</text>
</comment>
<dbReference type="AlphaFoldDB" id="A0A2T0TA99"/>
<comment type="similarity">
    <text evidence="2">Belongs to the precorrin methyltransferase family.</text>
</comment>
<dbReference type="InterPro" id="IPR050161">
    <property type="entry name" value="Siro_Cobalamin_biosynth"/>
</dbReference>
<dbReference type="Gene3D" id="3.40.1010.10">
    <property type="entry name" value="Cobalt-precorrin-4 Transmethylase, Domain 1"/>
    <property type="match status" value="1"/>
</dbReference>
<dbReference type="Proteomes" id="UP000239494">
    <property type="component" value="Unassembled WGS sequence"/>
</dbReference>
<feature type="domain" description="Tetrapyrrole methylase" evidence="8">
    <location>
        <begin position="5"/>
        <end position="205"/>
    </location>
</feature>
<dbReference type="InterPro" id="IPR035996">
    <property type="entry name" value="4pyrrol_Methylase_sf"/>
</dbReference>
<keyword evidence="6" id="KW-0949">S-adenosyl-L-methionine</keyword>
<dbReference type="Gene3D" id="3.30.950.10">
    <property type="entry name" value="Methyltransferase, Cobalt-precorrin-4 Transmethylase, Domain 2"/>
    <property type="match status" value="1"/>
</dbReference>
<dbReference type="Pfam" id="PF00590">
    <property type="entry name" value="TP_methylase"/>
    <property type="match status" value="1"/>
</dbReference>
<dbReference type="InterPro" id="IPR006362">
    <property type="entry name" value="Cbl_synth_CobM/CibF"/>
</dbReference>
<dbReference type="PROSITE" id="PS00839">
    <property type="entry name" value="SUMT_1"/>
    <property type="match status" value="1"/>
</dbReference>
<evidence type="ECO:0000259" key="8">
    <source>
        <dbReference type="Pfam" id="PF00590"/>
    </source>
</evidence>
<evidence type="ECO:0000256" key="3">
    <source>
        <dbReference type="ARBA" id="ARBA00022573"/>
    </source>
</evidence>
<feature type="compositionally biased region" description="Low complexity" evidence="7">
    <location>
        <begin position="318"/>
        <end position="328"/>
    </location>
</feature>
<keyword evidence="10" id="KW-1185">Reference proteome</keyword>
<feature type="region of interest" description="Disordered" evidence="7">
    <location>
        <begin position="318"/>
        <end position="377"/>
    </location>
</feature>
<feature type="region of interest" description="Disordered" evidence="7">
    <location>
        <begin position="232"/>
        <end position="265"/>
    </location>
</feature>
<dbReference type="InterPro" id="IPR014777">
    <property type="entry name" value="4pyrrole_Mease_sub1"/>
</dbReference>
<evidence type="ECO:0000256" key="1">
    <source>
        <dbReference type="ARBA" id="ARBA00004953"/>
    </source>
</evidence>
<dbReference type="GO" id="GO:0046026">
    <property type="term" value="F:precorrin-4 C11-methyltransferase activity"/>
    <property type="evidence" value="ECO:0007669"/>
    <property type="project" value="InterPro"/>
</dbReference>
<dbReference type="InterPro" id="IPR014776">
    <property type="entry name" value="4pyrrole_Mease_sub2"/>
</dbReference>
<dbReference type="PANTHER" id="PTHR45790">
    <property type="entry name" value="SIROHEME SYNTHASE-RELATED"/>
    <property type="match status" value="1"/>
</dbReference>
<organism evidence="9 10">
    <name type="scientific">Umezawaea tangerina</name>
    <dbReference type="NCBI Taxonomy" id="84725"/>
    <lineage>
        <taxon>Bacteria</taxon>
        <taxon>Bacillati</taxon>
        <taxon>Actinomycetota</taxon>
        <taxon>Actinomycetes</taxon>
        <taxon>Pseudonocardiales</taxon>
        <taxon>Pseudonocardiaceae</taxon>
        <taxon>Umezawaea</taxon>
    </lineage>
</organism>
<name>A0A2T0TA99_9PSEU</name>
<evidence type="ECO:0000313" key="10">
    <source>
        <dbReference type="Proteomes" id="UP000239494"/>
    </source>
</evidence>
<evidence type="ECO:0000256" key="7">
    <source>
        <dbReference type="SAM" id="MobiDB-lite"/>
    </source>
</evidence>
<keyword evidence="5 9" id="KW-0808">Transferase</keyword>
<evidence type="ECO:0000256" key="5">
    <source>
        <dbReference type="ARBA" id="ARBA00022679"/>
    </source>
</evidence>
<accession>A0A2T0TA99</accession>
<dbReference type="UniPathway" id="UPA00148"/>
<dbReference type="OrthoDB" id="9815856at2"/>
<sequence length="377" mass="40067">MSGRVSFVGAGPGAADLITLRGAKRIAEADVVVWAPSVVDAECVREHARPEADLVDFSRVSHEEVIEVYRRAAASRLKVVRLHAGDPSLWGEVQDQHDTCARLGLDLEVVPGVSQFSAAAAAIGRELTTSEVAQSLILTGPEGSEHLQEFAGHGTTMAISLSAARTGQLVEKLRAGGYAEETPIVVAYKVSWPDETIVHTTLAELEAAVKEHKLYRTTTFLVGKVLKPSSRARGAGFRKSDAPVEASDEPVRKARPSKWSVRAGRQGRIGARADVAPAITDVAVEPAPESETSAAAWSAVHDWQESARRPRIVTVDAGEGPAEAADAPESPEDPVEGPVVDPKPRAVAAATPSRTVRASTTPRKAALPRTKKTKRAH</sequence>
<comment type="pathway">
    <text evidence="1">Cofactor biosynthesis; adenosylcobalamin biosynthesis.</text>
</comment>
<dbReference type="SUPFAM" id="SSF53790">
    <property type="entry name" value="Tetrapyrrole methylase"/>
    <property type="match status" value="1"/>
</dbReference>
<dbReference type="RefSeq" id="WP_106187970.1">
    <property type="nucleotide sequence ID" value="NZ_PVTF01000004.1"/>
</dbReference>
<evidence type="ECO:0000256" key="4">
    <source>
        <dbReference type="ARBA" id="ARBA00022603"/>
    </source>
</evidence>
<keyword evidence="3" id="KW-0169">Cobalamin biosynthesis</keyword>
<keyword evidence="4 9" id="KW-0489">Methyltransferase</keyword>